<sequence>MMRARIAMVVVTLVVASPAAVDAGAEGRVVVEVHGLRSVRGQVRAGLFEHTGTWLREGHERARCRVDVTARIARCSFGTLPPGRYALSLMHDEDGDGELDRDFFGVPTEGFAFSNDAPVGLGGPPSFERACFAHREEDEIVRVAARYGL</sequence>
<organism evidence="2 3">
    <name type="scientific">Sandaracinus amylolyticus</name>
    <dbReference type="NCBI Taxonomy" id="927083"/>
    <lineage>
        <taxon>Bacteria</taxon>
        <taxon>Pseudomonadati</taxon>
        <taxon>Myxococcota</taxon>
        <taxon>Polyangia</taxon>
        <taxon>Polyangiales</taxon>
        <taxon>Sandaracinaceae</taxon>
        <taxon>Sandaracinus</taxon>
    </lineage>
</organism>
<name>A0A0F6VZY4_9BACT</name>
<evidence type="ECO:0000256" key="1">
    <source>
        <dbReference type="SAM" id="SignalP"/>
    </source>
</evidence>
<dbReference type="STRING" id="927083.DB32_001092"/>
<dbReference type="KEGG" id="samy:DB32_001092"/>
<reference evidence="2 3" key="1">
    <citation type="submission" date="2015-03" db="EMBL/GenBank/DDBJ databases">
        <title>Genome assembly of Sandaracinus amylolyticus DSM 53668.</title>
        <authorList>
            <person name="Sharma G."/>
            <person name="Subramanian S."/>
        </authorList>
    </citation>
    <scope>NUCLEOTIDE SEQUENCE [LARGE SCALE GENOMIC DNA]</scope>
    <source>
        <strain evidence="2 3">DSM 53668</strain>
    </source>
</reference>
<accession>A0A0F6VZY4</accession>
<gene>
    <name evidence="2" type="ORF">DB32_001092</name>
</gene>
<evidence type="ECO:0008006" key="4">
    <source>
        <dbReference type="Google" id="ProtNLM"/>
    </source>
</evidence>
<dbReference type="InterPro" id="IPR018673">
    <property type="entry name" value="DUF2141"/>
</dbReference>
<feature type="signal peptide" evidence="1">
    <location>
        <begin position="1"/>
        <end position="22"/>
    </location>
</feature>
<protein>
    <recommendedName>
        <fullName evidence="4">DUF2141 domain-containing protein</fullName>
    </recommendedName>
</protein>
<dbReference type="Proteomes" id="UP000034883">
    <property type="component" value="Chromosome"/>
</dbReference>
<evidence type="ECO:0000313" key="2">
    <source>
        <dbReference type="EMBL" id="AKF03943.1"/>
    </source>
</evidence>
<feature type="chain" id="PRO_5002511744" description="DUF2141 domain-containing protein" evidence="1">
    <location>
        <begin position="23"/>
        <end position="149"/>
    </location>
</feature>
<evidence type="ECO:0000313" key="3">
    <source>
        <dbReference type="Proteomes" id="UP000034883"/>
    </source>
</evidence>
<dbReference type="EMBL" id="CP011125">
    <property type="protein sequence ID" value="AKF03943.1"/>
    <property type="molecule type" value="Genomic_DNA"/>
</dbReference>
<keyword evidence="3" id="KW-1185">Reference proteome</keyword>
<dbReference type="Pfam" id="PF09912">
    <property type="entry name" value="DUF2141"/>
    <property type="match status" value="1"/>
</dbReference>
<dbReference type="AlphaFoldDB" id="A0A0F6VZY4"/>
<proteinExistence type="predicted"/>
<keyword evidence="1" id="KW-0732">Signal</keyword>